<proteinExistence type="predicted"/>
<name>A0A2P2NHF5_RHIMU</name>
<sequence length="11" mass="1323">MNQAHRNQDLP</sequence>
<organism evidence="1">
    <name type="scientific">Rhizophora mucronata</name>
    <name type="common">Asiatic mangrove</name>
    <dbReference type="NCBI Taxonomy" id="61149"/>
    <lineage>
        <taxon>Eukaryota</taxon>
        <taxon>Viridiplantae</taxon>
        <taxon>Streptophyta</taxon>
        <taxon>Embryophyta</taxon>
        <taxon>Tracheophyta</taxon>
        <taxon>Spermatophyta</taxon>
        <taxon>Magnoliopsida</taxon>
        <taxon>eudicotyledons</taxon>
        <taxon>Gunneridae</taxon>
        <taxon>Pentapetalae</taxon>
        <taxon>rosids</taxon>
        <taxon>fabids</taxon>
        <taxon>Malpighiales</taxon>
        <taxon>Rhizophoraceae</taxon>
        <taxon>Rhizophora</taxon>
    </lineage>
</organism>
<dbReference type="EMBL" id="GGEC01061410">
    <property type="protein sequence ID" value="MBX41894.1"/>
    <property type="molecule type" value="Transcribed_RNA"/>
</dbReference>
<evidence type="ECO:0000313" key="1">
    <source>
        <dbReference type="EMBL" id="MBX41894.1"/>
    </source>
</evidence>
<protein>
    <submittedName>
        <fullName evidence="1">Uncharacterized protein</fullName>
    </submittedName>
</protein>
<accession>A0A2P2NHF5</accession>
<reference evidence="1" key="1">
    <citation type="submission" date="2018-02" db="EMBL/GenBank/DDBJ databases">
        <title>Rhizophora mucronata_Transcriptome.</title>
        <authorList>
            <person name="Meera S.P."/>
            <person name="Sreeshan A."/>
            <person name="Augustine A."/>
        </authorList>
    </citation>
    <scope>NUCLEOTIDE SEQUENCE</scope>
    <source>
        <tissue evidence="1">Leaf</tissue>
    </source>
</reference>